<gene>
    <name evidence="6" type="ORF">M9Y10_002258</name>
</gene>
<evidence type="ECO:0000313" key="7">
    <source>
        <dbReference type="Proteomes" id="UP001470230"/>
    </source>
</evidence>
<comment type="subcellular location">
    <subcellularLocation>
        <location evidence="1">Nucleus</location>
    </subcellularLocation>
</comment>
<keyword evidence="4" id="KW-0539">Nucleus</keyword>
<reference evidence="6 7" key="1">
    <citation type="submission" date="2024-04" db="EMBL/GenBank/DDBJ databases">
        <title>Tritrichomonas musculus Genome.</title>
        <authorList>
            <person name="Alves-Ferreira E."/>
            <person name="Grigg M."/>
            <person name="Lorenzi H."/>
            <person name="Galac M."/>
        </authorList>
    </citation>
    <scope>NUCLEOTIDE SEQUENCE [LARGE SCALE GENOMIC DNA]</scope>
    <source>
        <strain evidence="6 7">EAF2021</strain>
    </source>
</reference>
<protein>
    <submittedName>
        <fullName evidence="6">Uncharacterized protein</fullName>
    </submittedName>
</protein>
<accession>A0ABR2L9A3</accession>
<keyword evidence="7" id="KW-1185">Reference proteome</keyword>
<dbReference type="Proteomes" id="UP001470230">
    <property type="component" value="Unassembled WGS sequence"/>
</dbReference>
<comment type="caution">
    <text evidence="6">The sequence shown here is derived from an EMBL/GenBank/DDBJ whole genome shotgun (WGS) entry which is preliminary data.</text>
</comment>
<dbReference type="EMBL" id="JAPFFF010000001">
    <property type="protein sequence ID" value="KAK8899935.1"/>
    <property type="molecule type" value="Genomic_DNA"/>
</dbReference>
<keyword evidence="2" id="KW-0805">Transcription regulation</keyword>
<name>A0ABR2L9A3_9EUKA</name>
<evidence type="ECO:0000256" key="4">
    <source>
        <dbReference type="ARBA" id="ARBA00023242"/>
    </source>
</evidence>
<evidence type="ECO:0000256" key="3">
    <source>
        <dbReference type="ARBA" id="ARBA00023163"/>
    </source>
</evidence>
<evidence type="ECO:0000256" key="1">
    <source>
        <dbReference type="ARBA" id="ARBA00004123"/>
    </source>
</evidence>
<evidence type="ECO:0000256" key="5">
    <source>
        <dbReference type="SAM" id="MobiDB-lite"/>
    </source>
</evidence>
<evidence type="ECO:0000256" key="2">
    <source>
        <dbReference type="ARBA" id="ARBA00023015"/>
    </source>
</evidence>
<keyword evidence="3" id="KW-0804">Transcription</keyword>
<proteinExistence type="predicted"/>
<dbReference type="InterPro" id="IPR003195">
    <property type="entry name" value="TFIID_TAF13"/>
</dbReference>
<organism evidence="6 7">
    <name type="scientific">Tritrichomonas musculus</name>
    <dbReference type="NCBI Taxonomy" id="1915356"/>
    <lineage>
        <taxon>Eukaryota</taxon>
        <taxon>Metamonada</taxon>
        <taxon>Parabasalia</taxon>
        <taxon>Tritrichomonadida</taxon>
        <taxon>Tritrichomonadidae</taxon>
        <taxon>Tritrichomonas</taxon>
    </lineage>
</organism>
<dbReference type="Pfam" id="PF02269">
    <property type="entry name" value="TFIID-18kDa"/>
    <property type="match status" value="1"/>
</dbReference>
<evidence type="ECO:0000313" key="6">
    <source>
        <dbReference type="EMBL" id="KAK8899935.1"/>
    </source>
</evidence>
<feature type="region of interest" description="Disordered" evidence="5">
    <location>
        <begin position="1"/>
        <end position="26"/>
    </location>
</feature>
<sequence length="119" mass="13590">MALFSESSYDDDDYYSDSSIPQTKVSNAKKNNGLRDVISSILFTCSGETTQYEETISALEDSLIYYLHHLTQESLKCAKNPHKISSEDIILALKEYPQIQNNIMTFLDDMDSIKKDLKH</sequence>